<dbReference type="EMBL" id="RBNI01001329">
    <property type="protein sequence ID" value="RUP50587.1"/>
    <property type="molecule type" value="Genomic_DNA"/>
</dbReference>
<feature type="chain" id="PRO_5019574009" evidence="1">
    <location>
        <begin position="20"/>
        <end position="53"/>
    </location>
</feature>
<keyword evidence="3" id="KW-1185">Reference proteome</keyword>
<protein>
    <submittedName>
        <fullName evidence="2">Uncharacterized protein</fullName>
    </submittedName>
</protein>
<dbReference type="AlphaFoldDB" id="A0A433DID7"/>
<keyword evidence="1" id="KW-0732">Signal</keyword>
<feature type="non-terminal residue" evidence="2">
    <location>
        <position position="53"/>
    </location>
</feature>
<comment type="caution">
    <text evidence="2">The sequence shown here is derived from an EMBL/GenBank/DDBJ whole genome shotgun (WGS) entry which is preliminary data.</text>
</comment>
<sequence length="53" mass="6113">MMFFFRHVWLSCLFSEFFGVGIFKMPIASIHPDGRFCIAIGMLTRIGRTAVAW</sequence>
<feature type="signal peptide" evidence="1">
    <location>
        <begin position="1"/>
        <end position="19"/>
    </location>
</feature>
<gene>
    <name evidence="2" type="ORF">BC936DRAFT_138517</name>
</gene>
<proteinExistence type="predicted"/>
<reference evidence="2 3" key="1">
    <citation type="journal article" date="2018" name="New Phytol.">
        <title>Phylogenomics of Endogonaceae and evolution of mycorrhizas within Mucoromycota.</title>
        <authorList>
            <person name="Chang Y."/>
            <person name="Desiro A."/>
            <person name="Na H."/>
            <person name="Sandor L."/>
            <person name="Lipzen A."/>
            <person name="Clum A."/>
            <person name="Barry K."/>
            <person name="Grigoriev I.V."/>
            <person name="Martin F.M."/>
            <person name="Stajich J.E."/>
            <person name="Smith M.E."/>
            <person name="Bonito G."/>
            <person name="Spatafora J.W."/>
        </authorList>
    </citation>
    <scope>NUCLEOTIDE SEQUENCE [LARGE SCALE GENOMIC DNA]</scope>
    <source>
        <strain evidence="2 3">GMNB39</strain>
    </source>
</reference>
<name>A0A433DID7_9FUNG</name>
<evidence type="ECO:0000313" key="2">
    <source>
        <dbReference type="EMBL" id="RUP50587.1"/>
    </source>
</evidence>
<organism evidence="2 3">
    <name type="scientific">Jimgerdemannia flammicorona</name>
    <dbReference type="NCBI Taxonomy" id="994334"/>
    <lineage>
        <taxon>Eukaryota</taxon>
        <taxon>Fungi</taxon>
        <taxon>Fungi incertae sedis</taxon>
        <taxon>Mucoromycota</taxon>
        <taxon>Mucoromycotina</taxon>
        <taxon>Endogonomycetes</taxon>
        <taxon>Endogonales</taxon>
        <taxon>Endogonaceae</taxon>
        <taxon>Jimgerdemannia</taxon>
    </lineage>
</organism>
<dbReference type="Proteomes" id="UP000268093">
    <property type="component" value="Unassembled WGS sequence"/>
</dbReference>
<evidence type="ECO:0000313" key="3">
    <source>
        <dbReference type="Proteomes" id="UP000268093"/>
    </source>
</evidence>
<evidence type="ECO:0000256" key="1">
    <source>
        <dbReference type="SAM" id="SignalP"/>
    </source>
</evidence>
<accession>A0A433DID7</accession>